<reference evidence="2" key="1">
    <citation type="submission" date="2023-08" db="EMBL/GenBank/DDBJ databases">
        <title>A de novo genome assembly of Solanum verrucosum Schlechtendal, a Mexican diploid species geographically isolated from the other diploid A-genome species in potato relatives.</title>
        <authorList>
            <person name="Hosaka K."/>
        </authorList>
    </citation>
    <scope>NUCLEOTIDE SEQUENCE</scope>
    <source>
        <tissue evidence="2">Young leaves</tissue>
    </source>
</reference>
<gene>
    <name evidence="2" type="ORF">MTR67_036866</name>
</gene>
<evidence type="ECO:0000313" key="2">
    <source>
        <dbReference type="EMBL" id="WMV43481.1"/>
    </source>
</evidence>
<evidence type="ECO:0000256" key="1">
    <source>
        <dbReference type="SAM" id="Phobius"/>
    </source>
</evidence>
<keyword evidence="1" id="KW-0472">Membrane</keyword>
<dbReference type="Proteomes" id="UP001234989">
    <property type="component" value="Chromosome 8"/>
</dbReference>
<name>A0AAF0UDE9_SOLVR</name>
<feature type="transmembrane region" description="Helical" evidence="1">
    <location>
        <begin position="78"/>
        <end position="109"/>
    </location>
</feature>
<dbReference type="AlphaFoldDB" id="A0AAF0UDE9"/>
<organism evidence="2 3">
    <name type="scientific">Solanum verrucosum</name>
    <dbReference type="NCBI Taxonomy" id="315347"/>
    <lineage>
        <taxon>Eukaryota</taxon>
        <taxon>Viridiplantae</taxon>
        <taxon>Streptophyta</taxon>
        <taxon>Embryophyta</taxon>
        <taxon>Tracheophyta</taxon>
        <taxon>Spermatophyta</taxon>
        <taxon>Magnoliopsida</taxon>
        <taxon>eudicotyledons</taxon>
        <taxon>Gunneridae</taxon>
        <taxon>Pentapetalae</taxon>
        <taxon>asterids</taxon>
        <taxon>lamiids</taxon>
        <taxon>Solanales</taxon>
        <taxon>Solanaceae</taxon>
        <taxon>Solanoideae</taxon>
        <taxon>Solaneae</taxon>
        <taxon>Solanum</taxon>
    </lineage>
</organism>
<feature type="transmembrane region" description="Helical" evidence="1">
    <location>
        <begin position="27"/>
        <end position="57"/>
    </location>
</feature>
<accession>A0AAF0UDE9</accession>
<evidence type="ECO:0000313" key="3">
    <source>
        <dbReference type="Proteomes" id="UP001234989"/>
    </source>
</evidence>
<protein>
    <submittedName>
        <fullName evidence="2">Uncharacterized protein</fullName>
    </submittedName>
</protein>
<keyword evidence="1" id="KW-0812">Transmembrane</keyword>
<keyword evidence="3" id="KW-1185">Reference proteome</keyword>
<keyword evidence="1" id="KW-1133">Transmembrane helix</keyword>
<proteinExistence type="predicted"/>
<sequence>MLINILKSTSSDWDPFHLLLYYDSDPVLFSFIILINKILLLISLSFIFSIISIRIIHMTNYSNRPISIEIQFGNFSKFFSIFVIVTLLLPQVLFWYIFFTIILFSLLFMSCSNWISDLWEWTLHILSTIPVLTISIRAQLDSNAGNNYQLPLYRTLPTITDATDDTSIE</sequence>
<dbReference type="EMBL" id="CP133619">
    <property type="protein sequence ID" value="WMV43481.1"/>
    <property type="molecule type" value="Genomic_DNA"/>
</dbReference>